<protein>
    <submittedName>
        <fullName evidence="2">Zinc chelation protein SecC</fullName>
    </submittedName>
</protein>
<dbReference type="Proteomes" id="UP000217930">
    <property type="component" value="Unassembled WGS sequence"/>
</dbReference>
<accession>A0AB36RSP0</accession>
<keyword evidence="1" id="KW-0472">Membrane</keyword>
<name>A0AB36RSP0_NEIME</name>
<reference evidence="2 3" key="1">
    <citation type="journal article" date="2017" name="Clin. Infect. Dis.">
        <title>Increased Risk for Meningococcal Disease among Men who have Sex with Men in the United States, 2012-2015.</title>
        <authorList>
            <person name="Folaranmi T.A."/>
            <person name="Kretz C.B."/>
            <person name="Kamiya H."/>
            <person name="MacNeil J.R."/>
            <person name="Whaley M.J."/>
            <person name="Blain A."/>
            <person name="Antwi M."/>
            <person name="Dorsinville M."/>
            <person name="Pacilli M."/>
            <person name="Smith S."/>
            <person name="Civen R."/>
            <person name="Ngo V."/>
            <person name="Winter K."/>
            <person name="Harriman K."/>
            <person name="Wang X."/>
            <person name="Bowen V.B."/>
            <person name="Patel M."/>
            <person name="Martin S."/>
            <person name="Misegades L."/>
            <person name="Meyer S.A."/>
        </authorList>
    </citation>
    <scope>NUCLEOTIDE SEQUENCE [LARGE SCALE GENOMIC DNA]</scope>
    <source>
        <strain evidence="2 3">M26503</strain>
    </source>
</reference>
<keyword evidence="1" id="KW-0812">Transmembrane</keyword>
<feature type="transmembrane region" description="Helical" evidence="1">
    <location>
        <begin position="35"/>
        <end position="57"/>
    </location>
</feature>
<evidence type="ECO:0000313" key="2">
    <source>
        <dbReference type="EMBL" id="PBJ88184.1"/>
    </source>
</evidence>
<keyword evidence="1" id="KW-1133">Transmembrane helix</keyword>
<sequence>MYCLRLRCLVLIFVNPLYNVGIGSGALLGHWVTQYSGISCIGIAGMLVSAAGLWVCLNLNRHIRT</sequence>
<evidence type="ECO:0000313" key="3">
    <source>
        <dbReference type="Proteomes" id="UP000217930"/>
    </source>
</evidence>
<organism evidence="2 3">
    <name type="scientific">Neisseria meningitidis</name>
    <dbReference type="NCBI Taxonomy" id="487"/>
    <lineage>
        <taxon>Bacteria</taxon>
        <taxon>Pseudomonadati</taxon>
        <taxon>Pseudomonadota</taxon>
        <taxon>Betaproteobacteria</taxon>
        <taxon>Neisseriales</taxon>
        <taxon>Neisseriaceae</taxon>
        <taxon>Neisseria</taxon>
    </lineage>
</organism>
<proteinExistence type="predicted"/>
<dbReference type="EMBL" id="NTLY01000002">
    <property type="protein sequence ID" value="PBJ88184.1"/>
    <property type="molecule type" value="Genomic_DNA"/>
</dbReference>
<comment type="caution">
    <text evidence="2">The sequence shown here is derived from an EMBL/GenBank/DDBJ whole genome shotgun (WGS) entry which is preliminary data.</text>
</comment>
<dbReference type="AlphaFoldDB" id="A0AB36RSP0"/>
<evidence type="ECO:0000256" key="1">
    <source>
        <dbReference type="SAM" id="Phobius"/>
    </source>
</evidence>
<gene>
    <name evidence="2" type="ORF">CNQ34_10325</name>
</gene>
<feature type="transmembrane region" description="Helical" evidence="1">
    <location>
        <begin position="9"/>
        <end position="29"/>
    </location>
</feature>